<accession>A0A438C952</accession>
<evidence type="ECO:0000256" key="1">
    <source>
        <dbReference type="ARBA" id="ARBA00009100"/>
    </source>
</evidence>
<name>A0A438C952_VITVI</name>
<gene>
    <name evidence="2" type="primary">VPS26B_0</name>
    <name evidence="2" type="ORF">CK203_111577</name>
</gene>
<organism evidence="2 3">
    <name type="scientific">Vitis vinifera</name>
    <name type="common">Grape</name>
    <dbReference type="NCBI Taxonomy" id="29760"/>
    <lineage>
        <taxon>Eukaryota</taxon>
        <taxon>Viridiplantae</taxon>
        <taxon>Streptophyta</taxon>
        <taxon>Embryophyta</taxon>
        <taxon>Tracheophyta</taxon>
        <taxon>Spermatophyta</taxon>
        <taxon>Magnoliopsida</taxon>
        <taxon>eudicotyledons</taxon>
        <taxon>Gunneridae</taxon>
        <taxon>Pentapetalae</taxon>
        <taxon>rosids</taxon>
        <taxon>Vitales</taxon>
        <taxon>Vitaceae</taxon>
        <taxon>Viteae</taxon>
        <taxon>Vitis</taxon>
    </lineage>
</organism>
<dbReference type="Proteomes" id="UP000288805">
    <property type="component" value="Unassembled WGS sequence"/>
</dbReference>
<reference evidence="2 3" key="1">
    <citation type="journal article" date="2018" name="PLoS Genet.">
        <title>Population sequencing reveals clonal diversity and ancestral inbreeding in the grapevine cultivar Chardonnay.</title>
        <authorList>
            <person name="Roach M.J."/>
            <person name="Johnson D.L."/>
            <person name="Bohlmann J."/>
            <person name="van Vuuren H.J."/>
            <person name="Jones S.J."/>
            <person name="Pretorius I.S."/>
            <person name="Schmidt S.A."/>
            <person name="Borneman A.R."/>
        </authorList>
    </citation>
    <scope>NUCLEOTIDE SEQUENCE [LARGE SCALE GENOMIC DNA]</scope>
    <source>
        <strain evidence="3">cv. Chardonnay</strain>
        <tissue evidence="2">Leaf</tissue>
    </source>
</reference>
<evidence type="ECO:0000313" key="2">
    <source>
        <dbReference type="EMBL" id="RVW19708.1"/>
    </source>
</evidence>
<comment type="caution">
    <text evidence="2">The sequence shown here is derived from an EMBL/GenBank/DDBJ whole genome shotgun (WGS) entry which is preliminary data.</text>
</comment>
<comment type="similarity">
    <text evidence="1">Belongs to the VPS26 family.</text>
</comment>
<dbReference type="AlphaFoldDB" id="A0A438C952"/>
<dbReference type="InterPro" id="IPR028934">
    <property type="entry name" value="Vps26-related"/>
</dbReference>
<dbReference type="EMBL" id="QGNW01002444">
    <property type="protein sequence ID" value="RVW19708.1"/>
    <property type="molecule type" value="Genomic_DNA"/>
</dbReference>
<dbReference type="Gene3D" id="2.60.40.640">
    <property type="match status" value="1"/>
</dbReference>
<protein>
    <submittedName>
        <fullName evidence="2">Vacuolar protein sorting-associated protein 26B</fullName>
    </submittedName>
</protein>
<sequence length="144" mass="16815">MFSPQLGLWASMERTYILRSNNWELLGSIEEGKWSNSKGSSLPKSREYCGQVIKNQHKGRRLNTYFLLLCTGFIEPTQGKKVEHTGVKIELLGQIEMYFDRGNFYDFSSLVRELDVPGELYETKTYPFDFRLLRCHMSHTMEST</sequence>
<dbReference type="GO" id="GO:0006886">
    <property type="term" value="P:intracellular protein transport"/>
    <property type="evidence" value="ECO:0007669"/>
    <property type="project" value="InterPro"/>
</dbReference>
<dbReference type="PANTHER" id="PTHR12233">
    <property type="entry name" value="VACUOLAR PROTEIN SORTING 26 RELATED"/>
    <property type="match status" value="1"/>
</dbReference>
<proteinExistence type="inferred from homology"/>
<dbReference type="InterPro" id="IPR014752">
    <property type="entry name" value="Arrestin-like_C"/>
</dbReference>
<dbReference type="Pfam" id="PF03643">
    <property type="entry name" value="Vps26"/>
    <property type="match status" value="1"/>
</dbReference>
<evidence type="ECO:0000313" key="3">
    <source>
        <dbReference type="Proteomes" id="UP000288805"/>
    </source>
</evidence>